<dbReference type="OrthoDB" id="6769926at2759"/>
<keyword evidence="2" id="KW-1185">Reference proteome</keyword>
<protein>
    <submittedName>
        <fullName evidence="1">Uncharacterized protein</fullName>
    </submittedName>
</protein>
<proteinExistence type="predicted"/>
<gene>
    <name evidence="1" type="ORF">X975_12864</name>
</gene>
<organism evidence="1 2">
    <name type="scientific">Stegodyphus mimosarum</name>
    <name type="common">African social velvet spider</name>
    <dbReference type="NCBI Taxonomy" id="407821"/>
    <lineage>
        <taxon>Eukaryota</taxon>
        <taxon>Metazoa</taxon>
        <taxon>Ecdysozoa</taxon>
        <taxon>Arthropoda</taxon>
        <taxon>Chelicerata</taxon>
        <taxon>Arachnida</taxon>
        <taxon>Araneae</taxon>
        <taxon>Araneomorphae</taxon>
        <taxon>Entelegynae</taxon>
        <taxon>Eresoidea</taxon>
        <taxon>Eresidae</taxon>
        <taxon>Stegodyphus</taxon>
    </lineage>
</organism>
<accession>A0A087UC10</accession>
<sequence>MLFGCDLRLPCDVLFGLPPDTPSSSEEYIQNLQARFEVMLNFAREQVRLAMEKMKTRYDTRATEHRFNEGDKVWL</sequence>
<name>A0A087UC10_STEMI</name>
<dbReference type="EMBL" id="KK119152">
    <property type="protein sequence ID" value="KFM74899.1"/>
    <property type="molecule type" value="Genomic_DNA"/>
</dbReference>
<evidence type="ECO:0000313" key="2">
    <source>
        <dbReference type="Proteomes" id="UP000054359"/>
    </source>
</evidence>
<evidence type="ECO:0000313" key="1">
    <source>
        <dbReference type="EMBL" id="KFM74899.1"/>
    </source>
</evidence>
<reference evidence="1 2" key="1">
    <citation type="submission" date="2013-11" db="EMBL/GenBank/DDBJ databases">
        <title>Genome sequencing of Stegodyphus mimosarum.</title>
        <authorList>
            <person name="Bechsgaard J."/>
        </authorList>
    </citation>
    <scope>NUCLEOTIDE SEQUENCE [LARGE SCALE GENOMIC DNA]</scope>
</reference>
<feature type="non-terminal residue" evidence="1">
    <location>
        <position position="75"/>
    </location>
</feature>
<dbReference type="Proteomes" id="UP000054359">
    <property type="component" value="Unassembled WGS sequence"/>
</dbReference>
<dbReference type="AlphaFoldDB" id="A0A087UC10"/>